<evidence type="ECO:0000313" key="2">
    <source>
        <dbReference type="EMBL" id="MBB3838938.1"/>
    </source>
</evidence>
<dbReference type="Gene3D" id="3.20.100.30">
    <property type="entry name" value="VTC, catalytic tunnel domain"/>
    <property type="match status" value="1"/>
</dbReference>
<evidence type="ECO:0000259" key="1">
    <source>
        <dbReference type="Pfam" id="PF09359"/>
    </source>
</evidence>
<dbReference type="RefSeq" id="WP_183974761.1">
    <property type="nucleotide sequence ID" value="NZ_JACIBY010000005.1"/>
</dbReference>
<dbReference type="Proteomes" id="UP000541352">
    <property type="component" value="Unassembled WGS sequence"/>
</dbReference>
<dbReference type="InterPro" id="IPR042267">
    <property type="entry name" value="VTC_sf"/>
</dbReference>
<comment type="caution">
    <text evidence="2">The sequence shown here is derived from an EMBL/GenBank/DDBJ whole genome shotgun (WGS) entry which is preliminary data.</text>
</comment>
<dbReference type="CDD" id="cd07750">
    <property type="entry name" value="PolyPPase_VTC_like"/>
    <property type="match status" value="1"/>
</dbReference>
<accession>A0A7W5ZKD7</accession>
<feature type="domain" description="VTC" evidence="1">
    <location>
        <begin position="46"/>
        <end position="249"/>
    </location>
</feature>
<gene>
    <name evidence="2" type="ORF">FHS57_002944</name>
</gene>
<keyword evidence="3" id="KW-1185">Reference proteome</keyword>
<dbReference type="GO" id="GO:0006799">
    <property type="term" value="P:polyphosphate biosynthetic process"/>
    <property type="evidence" value="ECO:0007669"/>
    <property type="project" value="UniProtKB-ARBA"/>
</dbReference>
<dbReference type="AlphaFoldDB" id="A0A7W5ZKD7"/>
<sequence>MTARASSFRLKNTATTTEELFEGIKQQAKAFEAISLAEMDSVKLMNRTDAKFVIPLGMFSVILSDLLPHYRILEVNGLRLADYETLYFDTDSLQLYHEHQSGRLNRYKIRQRNYVQSNLIFTEVKFKNNKGRTIKTRVSQQQLPGEKMEDNVCGFLQRQTPFAATDLQPVLWVDYTRMTLVSRTTAERLTLDLNLTFRNEKTVKNYAPVVVAEVKQESLKHSFFLDLMKKYKLREGSISKYCLGIISLYNHVKYNRFKSKLNHLHKLAHAFSARTHHA</sequence>
<dbReference type="EMBL" id="JACIBY010000005">
    <property type="protein sequence ID" value="MBB3838938.1"/>
    <property type="molecule type" value="Genomic_DNA"/>
</dbReference>
<dbReference type="Pfam" id="PF09359">
    <property type="entry name" value="VTC"/>
    <property type="match status" value="1"/>
</dbReference>
<reference evidence="2 3" key="1">
    <citation type="submission" date="2020-08" db="EMBL/GenBank/DDBJ databases">
        <title>Genomic Encyclopedia of Type Strains, Phase IV (KMG-IV): sequencing the most valuable type-strain genomes for metagenomic binning, comparative biology and taxonomic classification.</title>
        <authorList>
            <person name="Goeker M."/>
        </authorList>
    </citation>
    <scope>NUCLEOTIDE SEQUENCE [LARGE SCALE GENOMIC DNA]</scope>
    <source>
        <strain evidence="2 3">DSM 17976</strain>
    </source>
</reference>
<dbReference type="InterPro" id="IPR018966">
    <property type="entry name" value="VTC_domain"/>
</dbReference>
<evidence type="ECO:0000313" key="3">
    <source>
        <dbReference type="Proteomes" id="UP000541352"/>
    </source>
</evidence>
<organism evidence="2 3">
    <name type="scientific">Runella defluvii</name>
    <dbReference type="NCBI Taxonomy" id="370973"/>
    <lineage>
        <taxon>Bacteria</taxon>
        <taxon>Pseudomonadati</taxon>
        <taxon>Bacteroidota</taxon>
        <taxon>Cytophagia</taxon>
        <taxon>Cytophagales</taxon>
        <taxon>Spirosomataceae</taxon>
        <taxon>Runella</taxon>
    </lineage>
</organism>
<protein>
    <recommendedName>
        <fullName evidence="1">VTC domain-containing protein</fullName>
    </recommendedName>
</protein>
<proteinExistence type="predicted"/>
<name>A0A7W5ZKD7_9BACT</name>